<organism evidence="3 4">
    <name type="scientific">Amycolatopsis iheyensis</name>
    <dbReference type="NCBI Taxonomy" id="2945988"/>
    <lineage>
        <taxon>Bacteria</taxon>
        <taxon>Bacillati</taxon>
        <taxon>Actinomycetota</taxon>
        <taxon>Actinomycetes</taxon>
        <taxon>Pseudonocardiales</taxon>
        <taxon>Pseudonocardiaceae</taxon>
        <taxon>Amycolatopsis</taxon>
    </lineage>
</organism>
<dbReference type="InterPro" id="IPR054488">
    <property type="entry name" value="ThcOx_dom2"/>
</dbReference>
<dbReference type="PANTHER" id="PTHR43745:SF2">
    <property type="entry name" value="NITROREDUCTASE MJ1384-RELATED"/>
    <property type="match status" value="1"/>
</dbReference>
<dbReference type="NCBIfam" id="TIGR03605">
    <property type="entry name" value="antibiot_sagB"/>
    <property type="match status" value="1"/>
</dbReference>
<dbReference type="InterPro" id="IPR020051">
    <property type="entry name" value="SagB-type_dehydrogenase"/>
</dbReference>
<name>A0A9X2SIM2_9PSEU</name>
<evidence type="ECO:0000259" key="2">
    <source>
        <dbReference type="Pfam" id="PF22767"/>
    </source>
</evidence>
<protein>
    <submittedName>
        <fullName evidence="3">SagB/ThcOx family dehydrogenase</fullName>
    </submittedName>
</protein>
<dbReference type="Pfam" id="PF22767">
    <property type="entry name" value="ThcOx"/>
    <property type="match status" value="1"/>
</dbReference>
<evidence type="ECO:0000313" key="4">
    <source>
        <dbReference type="Proteomes" id="UP001144096"/>
    </source>
</evidence>
<dbReference type="PANTHER" id="PTHR43745">
    <property type="entry name" value="NITROREDUCTASE MJ1384-RELATED"/>
    <property type="match status" value="1"/>
</dbReference>
<sequence>MTAESPEGTAETVRLWSLTEDTLIEAGEDGSLVAITWWGEYEFPDTAAGVRESLGRLVLGPVSLANLAVSGAVGDDVWRLSLRKVLTRLSGSVVHSLALNDGRGPLLSAIPVAQFPVFADGPLPAGRSVRLSRLTALRADQGALMAESPGASYKVALFDPSAVLIASSLASATTVEQLVAVTGLATTVVSDVVEFLVGAGVALLGDAQGGFAEHDAPETAIWARDDLMFHARSRTWQKGASPEPRAVRPGAEPPVVKPVSAGPTVPLARPDLAELEARDPTLTALLETDHCCPEFHGQALSARQLGEFLYRAARVRSVGPAHLAGGPSHQASQRPYFSVGCLYELEIYVCVNRCADLARGIYHYDPLWHTLTLINDDVAVLDNLLDMAMVAAGSHRRPSALLSLTARMPRIAWVLGGAAYATTLLHVGALQQVFHLAAKAMGLAAHAVPADSGDRVDGALKLEWPAEVSVGECVLDFPP</sequence>
<dbReference type="Proteomes" id="UP001144096">
    <property type="component" value="Unassembled WGS sequence"/>
</dbReference>
<gene>
    <name evidence="3" type="ORF">M8542_12050</name>
</gene>
<proteinExistence type="predicted"/>
<dbReference type="GO" id="GO:0016491">
    <property type="term" value="F:oxidoreductase activity"/>
    <property type="evidence" value="ECO:0007669"/>
    <property type="project" value="InterPro"/>
</dbReference>
<evidence type="ECO:0000313" key="3">
    <source>
        <dbReference type="EMBL" id="MCR6483549.1"/>
    </source>
</evidence>
<evidence type="ECO:0000256" key="1">
    <source>
        <dbReference type="SAM" id="MobiDB-lite"/>
    </source>
</evidence>
<feature type="region of interest" description="Disordered" evidence="1">
    <location>
        <begin position="238"/>
        <end position="263"/>
    </location>
</feature>
<dbReference type="InterPro" id="IPR000415">
    <property type="entry name" value="Nitroreductase-like"/>
</dbReference>
<keyword evidence="4" id="KW-1185">Reference proteome</keyword>
<dbReference type="EMBL" id="JAMXQV010000004">
    <property type="protein sequence ID" value="MCR6483549.1"/>
    <property type="molecule type" value="Genomic_DNA"/>
</dbReference>
<dbReference type="AlphaFoldDB" id="A0A9X2SIM2"/>
<accession>A0A9X2SIM2</accession>
<feature type="domain" description="Cyanobactin oxidase ThcOx second" evidence="2">
    <location>
        <begin position="129"/>
        <end position="235"/>
    </location>
</feature>
<dbReference type="CDD" id="cd02142">
    <property type="entry name" value="McbC_SagB-like_oxidoreductase"/>
    <property type="match status" value="1"/>
</dbReference>
<comment type="caution">
    <text evidence="3">The sequence shown here is derived from an EMBL/GenBank/DDBJ whole genome shotgun (WGS) entry which is preliminary data.</text>
</comment>
<dbReference type="RefSeq" id="WP_257920163.1">
    <property type="nucleotide sequence ID" value="NZ_JAMXQV010000004.1"/>
</dbReference>
<dbReference type="Gene3D" id="3.40.109.10">
    <property type="entry name" value="NADH Oxidase"/>
    <property type="match status" value="1"/>
</dbReference>
<dbReference type="InterPro" id="IPR052544">
    <property type="entry name" value="Bacteriocin_Proc_Enz"/>
</dbReference>
<reference evidence="3" key="1">
    <citation type="submission" date="2022-06" db="EMBL/GenBank/DDBJ databases">
        <title>Amycolatopsis iheyaensis sp. nov., a new species of the genus Amycolatopsis isolated from soil in Iheya island, Japan.</title>
        <authorList>
            <person name="Ngamcharungchit C."/>
            <person name="Kanto H."/>
            <person name="Take A."/>
            <person name="Intra B."/>
            <person name="Matsumoto A."/>
            <person name="Panbangred W."/>
            <person name="Inahashi Y."/>
        </authorList>
    </citation>
    <scope>NUCLEOTIDE SEQUENCE</scope>
    <source>
        <strain evidence="3">OK19-0408</strain>
    </source>
</reference>